<gene>
    <name evidence="3" type="ORF">COLO4_13582</name>
</gene>
<dbReference type="EMBL" id="AWUE01015207">
    <property type="protein sequence ID" value="OMO98973.1"/>
    <property type="molecule type" value="Genomic_DNA"/>
</dbReference>
<feature type="domain" description="DUF4220" evidence="2">
    <location>
        <begin position="13"/>
        <end position="185"/>
    </location>
</feature>
<feature type="transmembrane region" description="Helical" evidence="1">
    <location>
        <begin position="297"/>
        <end position="318"/>
    </location>
</feature>
<feature type="transmembrane region" description="Helical" evidence="1">
    <location>
        <begin position="119"/>
        <end position="142"/>
    </location>
</feature>
<proteinExistence type="predicted"/>
<comment type="caution">
    <text evidence="3">The sequence shown here is derived from an EMBL/GenBank/DDBJ whole genome shotgun (WGS) entry which is preliminary data.</text>
</comment>
<evidence type="ECO:0000313" key="3">
    <source>
        <dbReference type="EMBL" id="OMO98973.1"/>
    </source>
</evidence>
<dbReference type="PANTHER" id="PTHR31325">
    <property type="entry name" value="OS01G0798800 PROTEIN-RELATED"/>
    <property type="match status" value="1"/>
</dbReference>
<organism evidence="3 4">
    <name type="scientific">Corchorus olitorius</name>
    <dbReference type="NCBI Taxonomy" id="93759"/>
    <lineage>
        <taxon>Eukaryota</taxon>
        <taxon>Viridiplantae</taxon>
        <taxon>Streptophyta</taxon>
        <taxon>Embryophyta</taxon>
        <taxon>Tracheophyta</taxon>
        <taxon>Spermatophyta</taxon>
        <taxon>Magnoliopsida</taxon>
        <taxon>eudicotyledons</taxon>
        <taxon>Gunneridae</taxon>
        <taxon>Pentapetalae</taxon>
        <taxon>rosids</taxon>
        <taxon>malvids</taxon>
        <taxon>Malvales</taxon>
        <taxon>Malvaceae</taxon>
        <taxon>Grewioideae</taxon>
        <taxon>Apeibeae</taxon>
        <taxon>Corchorus</taxon>
    </lineage>
</organism>
<accession>A0A1R3JVR4</accession>
<keyword evidence="1" id="KW-1133">Transmembrane helix</keyword>
<keyword evidence="1" id="KW-0812">Transmembrane</keyword>
<name>A0A1R3JVR4_9ROSI</name>
<sequence length="336" mass="38956">MTETQEGGKVEDSSTDGTNIEAQAHDLLEKFKGLFANYYPSESDISKSYSLFEKMDPERAFDVIAAELGFMYDQLYTKEKVIYTRWGLACRFITFSLTCSVLIIFCLGHDKDKYRKVDLTITLLLLVFAVLLEIYAALVLLFSDQTKLWFMRREISYVLKPINFLQPLFKIPSWSGLMGQCSLISICVKQKRRLGLYSYVTYSKVPPNLTSLIHRNVVSDSSPKEADSFEYRLEIIFKRYDIDPFPPNYCWSEFDLTILTWHIATEICFYEDEDGLKKDINPETKSSVDLSQGMSRYLMYLLVSYPLMLPIGATAVNFRDLVAHTRRLISKGWTWR</sequence>
<dbReference type="OrthoDB" id="1689146at2759"/>
<evidence type="ECO:0000259" key="2">
    <source>
        <dbReference type="Pfam" id="PF13968"/>
    </source>
</evidence>
<dbReference type="InterPro" id="IPR025315">
    <property type="entry name" value="DUF4220"/>
</dbReference>
<evidence type="ECO:0000313" key="4">
    <source>
        <dbReference type="Proteomes" id="UP000187203"/>
    </source>
</evidence>
<evidence type="ECO:0000256" key="1">
    <source>
        <dbReference type="SAM" id="Phobius"/>
    </source>
</evidence>
<protein>
    <recommendedName>
        <fullName evidence="2">DUF4220 domain-containing protein</fullName>
    </recommendedName>
</protein>
<dbReference type="Proteomes" id="UP000187203">
    <property type="component" value="Unassembled WGS sequence"/>
</dbReference>
<keyword evidence="4" id="KW-1185">Reference proteome</keyword>
<dbReference type="STRING" id="93759.A0A1R3JVR4"/>
<dbReference type="Pfam" id="PF13968">
    <property type="entry name" value="DUF4220"/>
    <property type="match status" value="1"/>
</dbReference>
<dbReference type="AlphaFoldDB" id="A0A1R3JVR4"/>
<keyword evidence="1" id="KW-0472">Membrane</keyword>
<feature type="transmembrane region" description="Helical" evidence="1">
    <location>
        <begin position="86"/>
        <end position="107"/>
    </location>
</feature>
<reference evidence="4" key="1">
    <citation type="submission" date="2013-09" db="EMBL/GenBank/DDBJ databases">
        <title>Corchorus olitorius genome sequencing.</title>
        <authorList>
            <person name="Alam M."/>
            <person name="Haque M.S."/>
            <person name="Islam M.S."/>
            <person name="Emdad E.M."/>
            <person name="Islam M.M."/>
            <person name="Ahmed B."/>
            <person name="Halim A."/>
            <person name="Hossen Q.M.M."/>
            <person name="Hossain M.Z."/>
            <person name="Ahmed R."/>
            <person name="Khan M.M."/>
            <person name="Islam R."/>
            <person name="Rashid M.M."/>
            <person name="Khan S.A."/>
            <person name="Rahman M.S."/>
            <person name="Alam M."/>
            <person name="Yahiya A.S."/>
            <person name="Khan M.S."/>
            <person name="Azam M.S."/>
            <person name="Haque T."/>
            <person name="Lashkar M.Z.H."/>
            <person name="Akhand A.I."/>
            <person name="Morshed G."/>
            <person name="Roy S."/>
            <person name="Uddin K.S."/>
            <person name="Rabeya T."/>
            <person name="Hossain A.S."/>
            <person name="Chowdhury A."/>
            <person name="Snigdha A.R."/>
            <person name="Mortoza M.S."/>
            <person name="Matin S.A."/>
            <person name="Hoque S.M.E."/>
            <person name="Islam M.K."/>
            <person name="Roy D.K."/>
            <person name="Haider R."/>
            <person name="Moosa M.M."/>
            <person name="Elias S.M."/>
            <person name="Hasan A.M."/>
            <person name="Jahan S."/>
            <person name="Shafiuddin M."/>
            <person name="Mahmood N."/>
            <person name="Shommy N.S."/>
        </authorList>
    </citation>
    <scope>NUCLEOTIDE SEQUENCE [LARGE SCALE GENOMIC DNA]</scope>
    <source>
        <strain evidence="4">cv. O-4</strain>
    </source>
</reference>